<sequence length="199" mass="22024">MSDKLSTAQVEEKLNTFDFTQLPKPGKNKGDRGQLFETALGIENGSDLNDLIDGELKSFTLGESIAVTMLRHCLSEIIDESAEFEDSKVFTKLKQTIYAGFDRDGNFLNSKTINEENSPEHYQELAEDYGYISAQVKAAYATGTEVHTITGPNNLLQIRTKASKNSAGNYTPLCYNGVQLKDKGMAFYLLAKFGKEVVV</sequence>
<dbReference type="EMBL" id="HQ317383">
    <property type="protein sequence ID" value="AGN33544.1"/>
    <property type="molecule type" value="Genomic_DNA"/>
</dbReference>
<evidence type="ECO:0000256" key="3">
    <source>
        <dbReference type="ARBA" id="ARBA00022801"/>
    </source>
</evidence>
<dbReference type="Gene3D" id="3.40.600.10">
    <property type="entry name" value="DNA mismatch repair MutH/Restriction endonuclease, type II"/>
    <property type="match status" value="1"/>
</dbReference>
<reference evidence="4 5" key="1">
    <citation type="submission" date="2010-09" db="EMBL/GenBank/DDBJ databases">
        <title>The Genome Sequence of Synechococcus phage S-IOM18.</title>
        <authorList>
            <consortium name="The Broad Institute Genome Sequencing Platform"/>
            <person name="Henn M.R."/>
            <person name="Clokie M."/>
            <person name="Levin J."/>
            <person name="Malboeuf C."/>
            <person name="Casali M."/>
            <person name="Russ C."/>
            <person name="Lennon N."/>
            <person name="Chapman S.B."/>
            <person name="Erlich R."/>
            <person name="Young S.K."/>
            <person name="Yandava C."/>
            <person name="Zeng Q."/>
            <person name="Fitzgerald M.F."/>
            <person name="Alvarado L."/>
            <person name="Anderson S."/>
            <person name="Berlin A."/>
            <person name="Chen Z."/>
            <person name="Freedman E."/>
            <person name="Gellesch M."/>
            <person name="Goldberg J."/>
            <person name="Green L."/>
            <person name="Griggs A."/>
            <person name="Gujja S."/>
            <person name="Heilman E.R."/>
            <person name="Heiman D."/>
            <person name="Hollinger A."/>
            <person name="Howarth C."/>
            <person name="Larson L."/>
            <person name="Mehta T."/>
            <person name="Neiman D."/>
            <person name="Pearson M."/>
            <person name="Roberts A."/>
            <person name="Ryan E."/>
            <person name="Saif S."/>
            <person name="Shea T."/>
            <person name="Shenoy N."/>
            <person name="Sisk P."/>
            <person name="Stolte C."/>
            <person name="Sykes S."/>
            <person name="White J."/>
            <person name="Haas B."/>
            <person name="Nusbaum C."/>
            <person name="Birren B."/>
        </authorList>
    </citation>
    <scope>NUCLEOTIDE SEQUENCE [LARGE SCALE GENOMIC DNA]</scope>
    <source>
        <strain evidence="4 5">S-IOM18</strain>
    </source>
</reference>
<dbReference type="RefSeq" id="YP_008126358.1">
    <property type="nucleotide sequence ID" value="NC_021536.1"/>
</dbReference>
<keyword evidence="3" id="KW-0378">Hydrolase</keyword>
<dbReference type="KEGG" id="vg:16045482"/>
<dbReference type="OrthoDB" id="30600at10239"/>
<evidence type="ECO:0000313" key="4">
    <source>
        <dbReference type="EMBL" id="AGN33544.1"/>
    </source>
</evidence>
<name>R9TPV1_9CAUD</name>
<organism evidence="4 5">
    <name type="scientific">Synechococcus phage S-IOM18</name>
    <dbReference type="NCBI Taxonomy" id="754039"/>
    <lineage>
        <taxon>Viruses</taxon>
        <taxon>Duplodnaviria</taxon>
        <taxon>Heunggongvirae</taxon>
        <taxon>Uroviricota</taxon>
        <taxon>Caudoviricetes</taxon>
        <taxon>Pantevenvirales</taxon>
        <taxon>Kyanoviridae</taxon>
        <taxon>Tefnutvirus</taxon>
        <taxon>Tefnutvirus siom18</taxon>
    </lineage>
</organism>
<keyword evidence="1" id="KW-0540">Nuclease</keyword>
<dbReference type="GO" id="GO:0016787">
    <property type="term" value="F:hydrolase activity"/>
    <property type="evidence" value="ECO:0007669"/>
    <property type="project" value="UniProtKB-KW"/>
</dbReference>
<dbReference type="GeneID" id="16045482"/>
<evidence type="ECO:0000256" key="2">
    <source>
        <dbReference type="ARBA" id="ARBA00022759"/>
    </source>
</evidence>
<gene>
    <name evidence="4" type="ORF">SWYG_00032</name>
</gene>
<evidence type="ECO:0000313" key="5">
    <source>
        <dbReference type="Proteomes" id="UP000204294"/>
    </source>
</evidence>
<dbReference type="GO" id="GO:0003677">
    <property type="term" value="F:DNA binding"/>
    <property type="evidence" value="ECO:0007669"/>
    <property type="project" value="InterPro"/>
</dbReference>
<evidence type="ECO:0000256" key="1">
    <source>
        <dbReference type="ARBA" id="ARBA00022722"/>
    </source>
</evidence>
<dbReference type="InterPro" id="IPR037057">
    <property type="entry name" value="DNA_rep_MutH/T2_RE_sf"/>
</dbReference>
<keyword evidence="5" id="KW-1185">Reference proteome</keyword>
<dbReference type="GO" id="GO:0004519">
    <property type="term" value="F:endonuclease activity"/>
    <property type="evidence" value="ECO:0007669"/>
    <property type="project" value="UniProtKB-KW"/>
</dbReference>
<protein>
    <submittedName>
        <fullName evidence="4">Uncharacterized protein</fullName>
    </submittedName>
</protein>
<proteinExistence type="predicted"/>
<keyword evidence="2" id="KW-0255">Endonuclease</keyword>
<dbReference type="SUPFAM" id="SSF52980">
    <property type="entry name" value="Restriction endonuclease-like"/>
    <property type="match status" value="1"/>
</dbReference>
<dbReference type="InterPro" id="IPR011335">
    <property type="entry name" value="Restrct_endonuc-II-like"/>
</dbReference>
<accession>R9TPV1</accession>
<dbReference type="Proteomes" id="UP000204294">
    <property type="component" value="Segment"/>
</dbReference>